<accession>E0NM22</accession>
<reference evidence="7 8" key="1">
    <citation type="submission" date="2010-07" db="EMBL/GenBank/DDBJ databases">
        <authorList>
            <person name="Muzny D."/>
            <person name="Qin X."/>
            <person name="Deng J."/>
            <person name="Jiang H."/>
            <person name="Liu Y."/>
            <person name="Qu J."/>
            <person name="Song X.-Z."/>
            <person name="Zhang L."/>
            <person name="Thornton R."/>
            <person name="Coyle M."/>
            <person name="Francisco L."/>
            <person name="Jackson L."/>
            <person name="Javaid M."/>
            <person name="Korchina V."/>
            <person name="Kovar C."/>
            <person name="Mata R."/>
            <person name="Mathew T."/>
            <person name="Ngo R."/>
            <person name="Nguyen L."/>
            <person name="Nguyen N."/>
            <person name="Okwuonu G."/>
            <person name="Ongeri F."/>
            <person name="Pham C."/>
            <person name="Simmons D."/>
            <person name="Wilczek-Boney K."/>
            <person name="Hale W."/>
            <person name="Jakkamsetti A."/>
            <person name="Pham P."/>
            <person name="Ruth R."/>
            <person name="San Lucas F."/>
            <person name="Warren J."/>
            <person name="Zhang J."/>
            <person name="Zhao Z."/>
            <person name="Zhou C."/>
            <person name="Zhu D."/>
            <person name="Lee S."/>
            <person name="Bess C."/>
            <person name="Blankenburg K."/>
            <person name="Forbes L."/>
            <person name="Fu Q."/>
            <person name="Gubbala S."/>
            <person name="Hirani K."/>
            <person name="Jayaseelan J.C."/>
            <person name="Lara F."/>
            <person name="Munidasa M."/>
            <person name="Palculict T."/>
            <person name="Patil S."/>
            <person name="Pu L.-L."/>
            <person name="Saada N."/>
            <person name="Tang L."/>
            <person name="Weissenberger G."/>
            <person name="Zhu Y."/>
            <person name="Hemphill L."/>
            <person name="Shang Y."/>
            <person name="Youmans B."/>
            <person name="Ayvaz T."/>
            <person name="Ross M."/>
            <person name="Santibanez J."/>
            <person name="Aqrawi P."/>
            <person name="Gross S."/>
            <person name="Joshi V."/>
            <person name="Fowler G."/>
            <person name="Nazareth L."/>
            <person name="Reid J."/>
            <person name="Worley K."/>
            <person name="Petrosino J."/>
            <person name="Highlander S."/>
            <person name="Gibbs R."/>
        </authorList>
    </citation>
    <scope>NUCLEOTIDE SEQUENCE [LARGE SCALE GENOMIC DNA]</scope>
    <source>
        <strain evidence="7 8">ATCC BAA-1640</strain>
    </source>
</reference>
<evidence type="ECO:0000256" key="2">
    <source>
        <dbReference type="ARBA" id="ARBA00022759"/>
    </source>
</evidence>
<comment type="caution">
    <text evidence="7">The sequence shown here is derived from an EMBL/GenBank/DDBJ whole genome shotgun (WGS) entry which is preliminary data.</text>
</comment>
<keyword evidence="1" id="KW-0540">Nuclease</keyword>
<dbReference type="eggNOG" id="COG0860">
    <property type="taxonomic scope" value="Bacteria"/>
</dbReference>
<dbReference type="Proteomes" id="UP000003280">
    <property type="component" value="Unassembled WGS sequence"/>
</dbReference>
<protein>
    <submittedName>
        <fullName evidence="7">Copper amine oxidase domain protein</fullName>
        <ecNumber evidence="7">3.1.31.1</ecNumber>
    </submittedName>
</protein>
<feature type="chain" id="PRO_5003138078" evidence="5">
    <location>
        <begin position="25"/>
        <end position="399"/>
    </location>
</feature>
<evidence type="ECO:0000256" key="5">
    <source>
        <dbReference type="SAM" id="SignalP"/>
    </source>
</evidence>
<dbReference type="Pfam" id="PF00565">
    <property type="entry name" value="SNase"/>
    <property type="match status" value="1"/>
</dbReference>
<dbReference type="Gene3D" id="3.30.457.10">
    <property type="entry name" value="Copper amine oxidase-like, N-terminal domain"/>
    <property type="match status" value="1"/>
</dbReference>
<sequence length="399" mass="44950">MIKNLRKHLKVCIFLLLLLVPVSASVGAPRIFVNNYFVDSDAAPVIENGRTLVPVRIISEKLGYNVNWDGANKTVEITGDAKTIKLTIGSSTYLDDGTEMPLDVGAKIVNSRTMVPIRLVSEAFSQKVIWDNENRVVAVGEGYQDQASSTCTFEAAKVTRVIDGDTIEIDRGKGIEKVRFILVDSPETKHPKKQVEYYGKEASEFTTKWLEGRRIYLEKDVRETDKYGRLLRYIWLVKPATDTPTNEEIGSYMFNSYLVRDGYAVVAQFPPDIKYVEILKTFEAYARENNLGLYGVPITVGAEAKGTTEAVKDTTTPVNAPKAEVKEDKENKNINTQTNKNNSKEPAYKYANGRIIGNKKRKIYHVPTGRDYKKVHLKNAVFFDTEEEAIKAGYRRAQQ</sequence>
<dbReference type="Pfam" id="PF07833">
    <property type="entry name" value="Cu_amine_oxidN1"/>
    <property type="match status" value="1"/>
</dbReference>
<dbReference type="OrthoDB" id="4376109at2"/>
<dbReference type="Gene3D" id="3.40.10.10">
    <property type="entry name" value="DNA Methylphosphotriester Repair Domain"/>
    <property type="match status" value="1"/>
</dbReference>
<dbReference type="AlphaFoldDB" id="E0NM22"/>
<dbReference type="SMART" id="SM00318">
    <property type="entry name" value="SNc"/>
    <property type="match status" value="1"/>
</dbReference>
<name>E0NM22_9FIRM</name>
<dbReference type="PANTHER" id="PTHR12302">
    <property type="entry name" value="EBNA2 BINDING PROTEIN P100"/>
    <property type="match status" value="1"/>
</dbReference>
<keyword evidence="5" id="KW-0732">Signal</keyword>
<evidence type="ECO:0000313" key="7">
    <source>
        <dbReference type="EMBL" id="EFM25077.1"/>
    </source>
</evidence>
<keyword evidence="2" id="KW-0255">Endonuclease</keyword>
<dbReference type="RefSeq" id="WP_008902025.1">
    <property type="nucleotide sequence ID" value="NZ_GL397071.1"/>
</dbReference>
<dbReference type="SUPFAM" id="SSF50199">
    <property type="entry name" value="Staphylococcal nuclease"/>
    <property type="match status" value="1"/>
</dbReference>
<keyword evidence="8" id="KW-1185">Reference proteome</keyword>
<feature type="domain" description="TNase-like" evidence="6">
    <location>
        <begin position="152"/>
        <end position="296"/>
    </location>
</feature>
<feature type="compositionally biased region" description="Basic and acidic residues" evidence="4">
    <location>
        <begin position="323"/>
        <end position="332"/>
    </location>
</feature>
<dbReference type="EMBL" id="AEEH01000044">
    <property type="protein sequence ID" value="EFM25077.1"/>
    <property type="molecule type" value="Genomic_DNA"/>
</dbReference>
<dbReference type="InterPro" id="IPR035437">
    <property type="entry name" value="SNase_OB-fold_sf"/>
</dbReference>
<dbReference type="EC" id="3.1.31.1" evidence="7"/>
<dbReference type="PROSITE" id="PS50830">
    <property type="entry name" value="TNASE_3"/>
    <property type="match status" value="1"/>
</dbReference>
<proteinExistence type="predicted"/>
<gene>
    <name evidence="7" type="primary">nucH2</name>
    <name evidence="7" type="ORF">HMPREF9225_1211</name>
</gene>
<dbReference type="InterPro" id="IPR035451">
    <property type="entry name" value="Ada-like_dom_sf"/>
</dbReference>
<dbReference type="SUPFAM" id="SSF55383">
    <property type="entry name" value="Copper amine oxidase, domain N"/>
    <property type="match status" value="1"/>
</dbReference>
<evidence type="ECO:0000256" key="1">
    <source>
        <dbReference type="ARBA" id="ARBA00022722"/>
    </source>
</evidence>
<evidence type="ECO:0000313" key="8">
    <source>
        <dbReference type="Proteomes" id="UP000003280"/>
    </source>
</evidence>
<dbReference type="eggNOG" id="COG1525">
    <property type="taxonomic scope" value="Bacteria"/>
</dbReference>
<evidence type="ECO:0000256" key="4">
    <source>
        <dbReference type="SAM" id="MobiDB-lite"/>
    </source>
</evidence>
<dbReference type="InterPro" id="IPR016071">
    <property type="entry name" value="Staphylococal_nuclease_OB-fold"/>
</dbReference>
<dbReference type="PANTHER" id="PTHR12302:SF3">
    <property type="entry name" value="SERINE_THREONINE-PROTEIN KINASE 31"/>
    <property type="match status" value="1"/>
</dbReference>
<evidence type="ECO:0000256" key="3">
    <source>
        <dbReference type="ARBA" id="ARBA00022801"/>
    </source>
</evidence>
<dbReference type="HOGENOM" id="CLU_690481_0_0_9"/>
<feature type="region of interest" description="Disordered" evidence="4">
    <location>
        <begin position="323"/>
        <end position="345"/>
    </location>
</feature>
<dbReference type="GO" id="GO:1990599">
    <property type="term" value="F:3' overhang single-stranded DNA endodeoxyribonuclease activity"/>
    <property type="evidence" value="ECO:0007669"/>
    <property type="project" value="UniProtKB-EC"/>
</dbReference>
<keyword evidence="3 7" id="KW-0378">Hydrolase</keyword>
<dbReference type="STRING" id="862517.HMPREF9225_1211"/>
<evidence type="ECO:0000259" key="6">
    <source>
        <dbReference type="PROSITE" id="PS50830"/>
    </source>
</evidence>
<dbReference type="InterPro" id="IPR036582">
    <property type="entry name" value="Mao_N_sf"/>
</dbReference>
<dbReference type="SUPFAM" id="SSF57884">
    <property type="entry name" value="Ada DNA repair protein, N-terminal domain (N-Ada 10)"/>
    <property type="match status" value="1"/>
</dbReference>
<feature type="signal peptide" evidence="5">
    <location>
        <begin position="1"/>
        <end position="24"/>
    </location>
</feature>
<organism evidence="7 8">
    <name type="scientific">Peptoniphilus duerdenii ATCC BAA-1640</name>
    <dbReference type="NCBI Taxonomy" id="862517"/>
    <lineage>
        <taxon>Bacteria</taxon>
        <taxon>Bacillati</taxon>
        <taxon>Bacillota</taxon>
        <taxon>Tissierellia</taxon>
        <taxon>Tissierellales</taxon>
        <taxon>Peptoniphilaceae</taxon>
        <taxon>Peptoniphilus</taxon>
    </lineage>
</organism>
<dbReference type="InterPro" id="IPR012854">
    <property type="entry name" value="Cu_amine_oxidase-like_N"/>
</dbReference>
<dbReference type="Gene3D" id="2.40.50.90">
    <property type="match status" value="1"/>
</dbReference>